<dbReference type="Proteomes" id="UP001060368">
    <property type="component" value="Chromosome"/>
</dbReference>
<dbReference type="AlphaFoldDB" id="A0A9E7PMS5"/>
<dbReference type="PANTHER" id="PTHR44591">
    <property type="entry name" value="STRESS RESPONSE REGULATOR PROTEIN 1"/>
    <property type="match status" value="1"/>
</dbReference>
<dbReference type="Pfam" id="PF00072">
    <property type="entry name" value="Response_reg"/>
    <property type="match status" value="1"/>
</dbReference>
<proteinExistence type="predicted"/>
<gene>
    <name evidence="4" type="ORF">L6E24_03015</name>
</gene>
<feature type="modified residue" description="4-aspartylphosphate" evidence="2">
    <location>
        <position position="52"/>
    </location>
</feature>
<evidence type="ECO:0000259" key="3">
    <source>
        <dbReference type="PROSITE" id="PS50110"/>
    </source>
</evidence>
<dbReference type="Gene3D" id="3.40.50.2300">
    <property type="match status" value="1"/>
</dbReference>
<dbReference type="RefSeq" id="WP_257743249.1">
    <property type="nucleotide sequence ID" value="NZ_CP096115.1"/>
</dbReference>
<organism evidence="4 5">
    <name type="scientific">Methanoplanus endosymbiosus</name>
    <dbReference type="NCBI Taxonomy" id="33865"/>
    <lineage>
        <taxon>Archaea</taxon>
        <taxon>Methanobacteriati</taxon>
        <taxon>Methanobacteriota</taxon>
        <taxon>Stenosarchaea group</taxon>
        <taxon>Methanomicrobia</taxon>
        <taxon>Methanomicrobiales</taxon>
        <taxon>Methanomicrobiaceae</taxon>
        <taxon>Methanoplanus</taxon>
    </lineage>
</organism>
<keyword evidence="1 2" id="KW-0597">Phosphoprotein</keyword>
<reference evidence="4" key="1">
    <citation type="submission" date="2022-04" db="EMBL/GenBank/DDBJ databases">
        <title>Complete genome of Methanoplanus endosymbiosus DSM 3599.</title>
        <authorList>
            <person name="Chen S.-C."/>
            <person name="You Y.-T."/>
            <person name="Zhou Y.-Z."/>
            <person name="Lai M.-C."/>
        </authorList>
    </citation>
    <scope>NUCLEOTIDE SEQUENCE</scope>
    <source>
        <strain evidence="4">DSM 3599</strain>
    </source>
</reference>
<dbReference type="PROSITE" id="PS50110">
    <property type="entry name" value="RESPONSE_REGULATORY"/>
    <property type="match status" value="1"/>
</dbReference>
<dbReference type="SUPFAM" id="SSF52172">
    <property type="entry name" value="CheY-like"/>
    <property type="match status" value="1"/>
</dbReference>
<dbReference type="PANTHER" id="PTHR44591:SF3">
    <property type="entry name" value="RESPONSE REGULATORY DOMAIN-CONTAINING PROTEIN"/>
    <property type="match status" value="1"/>
</dbReference>
<keyword evidence="5" id="KW-1185">Reference proteome</keyword>
<name>A0A9E7PMS5_9EURY</name>
<dbReference type="InterPro" id="IPR011006">
    <property type="entry name" value="CheY-like_superfamily"/>
</dbReference>
<feature type="domain" description="Response regulatory" evidence="3">
    <location>
        <begin position="3"/>
        <end position="119"/>
    </location>
</feature>
<dbReference type="InterPro" id="IPR050595">
    <property type="entry name" value="Bact_response_regulator"/>
</dbReference>
<dbReference type="InterPro" id="IPR001789">
    <property type="entry name" value="Sig_transdc_resp-reg_receiver"/>
</dbReference>
<protein>
    <submittedName>
        <fullName evidence="4">Response regulator</fullName>
    </submittedName>
</protein>
<accession>A0A9E7PMS5</accession>
<dbReference type="GO" id="GO:0000160">
    <property type="term" value="P:phosphorelay signal transduction system"/>
    <property type="evidence" value="ECO:0007669"/>
    <property type="project" value="InterPro"/>
</dbReference>
<dbReference type="EMBL" id="CP096115">
    <property type="protein sequence ID" value="UUX93108.1"/>
    <property type="molecule type" value="Genomic_DNA"/>
</dbReference>
<dbReference type="KEGG" id="mend:L6E24_03015"/>
<sequence>MKTILIIDDMELINNIFAEVLENEGYSVYNSISGLKGIEQLKSVKTDLILLDIIMPVMDGWETLDYIRADSEISDIPVIMMTAKKLLPDDIFQYGGMISGYIKKPLKVESLIKCINSFFKEKEEIDIFIKETALKTSDYEIALDVGKTAEDMLFFRKMTDKLIDVNLKDNSERTDNDLDADIEKLNSHFDALQQKFIEKVTEFDIEEYIPASLISYI</sequence>
<evidence type="ECO:0000256" key="1">
    <source>
        <dbReference type="ARBA" id="ARBA00022553"/>
    </source>
</evidence>
<dbReference type="GeneID" id="74306632"/>
<dbReference type="SMART" id="SM00448">
    <property type="entry name" value="REC"/>
    <property type="match status" value="1"/>
</dbReference>
<evidence type="ECO:0000256" key="2">
    <source>
        <dbReference type="PROSITE-ProRule" id="PRU00169"/>
    </source>
</evidence>
<evidence type="ECO:0000313" key="4">
    <source>
        <dbReference type="EMBL" id="UUX93108.1"/>
    </source>
</evidence>
<evidence type="ECO:0000313" key="5">
    <source>
        <dbReference type="Proteomes" id="UP001060368"/>
    </source>
</evidence>